<proteinExistence type="predicted"/>
<protein>
    <submittedName>
        <fullName evidence="1">Uncharacterized protein</fullName>
    </submittedName>
</protein>
<dbReference type="EMBL" id="UINC01091036">
    <property type="protein sequence ID" value="SVC43486.1"/>
    <property type="molecule type" value="Genomic_DNA"/>
</dbReference>
<accession>A0A382M3N8</accession>
<sequence length="29" mass="3140">VEGFEYSGGAVDIMAEQISLVETIKPENL</sequence>
<feature type="non-terminal residue" evidence="1">
    <location>
        <position position="1"/>
    </location>
</feature>
<reference evidence="1" key="1">
    <citation type="submission" date="2018-05" db="EMBL/GenBank/DDBJ databases">
        <authorList>
            <person name="Lanie J.A."/>
            <person name="Ng W.-L."/>
            <person name="Kazmierczak K.M."/>
            <person name="Andrzejewski T.M."/>
            <person name="Davidsen T.M."/>
            <person name="Wayne K.J."/>
            <person name="Tettelin H."/>
            <person name="Glass J.I."/>
            <person name="Rusch D."/>
            <person name="Podicherti R."/>
            <person name="Tsui H.-C.T."/>
            <person name="Winkler M.E."/>
        </authorList>
    </citation>
    <scope>NUCLEOTIDE SEQUENCE</scope>
</reference>
<evidence type="ECO:0000313" key="1">
    <source>
        <dbReference type="EMBL" id="SVC43486.1"/>
    </source>
</evidence>
<name>A0A382M3N8_9ZZZZ</name>
<gene>
    <name evidence="1" type="ORF">METZ01_LOCUS296340</name>
</gene>
<organism evidence="1">
    <name type="scientific">marine metagenome</name>
    <dbReference type="NCBI Taxonomy" id="408172"/>
    <lineage>
        <taxon>unclassified sequences</taxon>
        <taxon>metagenomes</taxon>
        <taxon>ecological metagenomes</taxon>
    </lineage>
</organism>
<dbReference type="AlphaFoldDB" id="A0A382M3N8"/>